<protein>
    <recommendedName>
        <fullName evidence="3">Methyltransferase domain-containing protein</fullName>
    </recommendedName>
</protein>
<dbReference type="Proteomes" id="UP000001640">
    <property type="component" value="Chromosome 2"/>
</dbReference>
<dbReference type="KEGG" id="ncs:NCAS_0B04900"/>
<dbReference type="GO" id="GO:0034198">
    <property type="term" value="P:cellular response to amino acid starvation"/>
    <property type="evidence" value="ECO:0007669"/>
    <property type="project" value="EnsemblFungi"/>
</dbReference>
<evidence type="ECO:0000259" key="3">
    <source>
        <dbReference type="Pfam" id="PF13649"/>
    </source>
</evidence>
<dbReference type="RefSeq" id="XP_003674946.1">
    <property type="nucleotide sequence ID" value="XM_003674898.1"/>
</dbReference>
<dbReference type="FunCoup" id="G0V9F8">
    <property type="interactions" value="808"/>
</dbReference>
<dbReference type="EMBL" id="HE576753">
    <property type="protein sequence ID" value="CCC68574.1"/>
    <property type="molecule type" value="Genomic_DNA"/>
</dbReference>
<dbReference type="PANTHER" id="PTHR44942">
    <property type="entry name" value="METHYLTRANSF_11 DOMAIN-CONTAINING PROTEIN"/>
    <property type="match status" value="1"/>
</dbReference>
<keyword evidence="2" id="KW-0808">Transferase</keyword>
<organism evidence="4 5">
    <name type="scientific">Naumovozyma castellii</name>
    <name type="common">Yeast</name>
    <name type="synonym">Saccharomyces castellii</name>
    <dbReference type="NCBI Taxonomy" id="27288"/>
    <lineage>
        <taxon>Eukaryota</taxon>
        <taxon>Fungi</taxon>
        <taxon>Dikarya</taxon>
        <taxon>Ascomycota</taxon>
        <taxon>Saccharomycotina</taxon>
        <taxon>Saccharomycetes</taxon>
        <taxon>Saccharomycetales</taxon>
        <taxon>Saccharomycetaceae</taxon>
        <taxon>Naumovozyma</taxon>
    </lineage>
</organism>
<keyword evidence="5" id="KW-1185">Reference proteome</keyword>
<dbReference type="eggNOG" id="KOG3010">
    <property type="taxonomic scope" value="Eukaryota"/>
</dbReference>
<name>G0V9F8_NAUCA</name>
<keyword evidence="1" id="KW-0489">Methyltransferase</keyword>
<dbReference type="InParanoid" id="G0V9F8"/>
<dbReference type="GO" id="GO:0046547">
    <property type="term" value="F:trans-aconitate 3-methyltransferase activity"/>
    <property type="evidence" value="ECO:0007669"/>
    <property type="project" value="EnsemblFungi"/>
</dbReference>
<dbReference type="GeneID" id="96902132"/>
<dbReference type="HOGENOM" id="CLU_049344_1_2_1"/>
<dbReference type="OMA" id="WTCASLY"/>
<reference key="2">
    <citation type="submission" date="2011-08" db="EMBL/GenBank/DDBJ databases">
        <title>Genome sequence of Naumovozyma castellii.</title>
        <authorList>
            <person name="Gordon J.L."/>
            <person name="Armisen D."/>
            <person name="Proux-Wera E."/>
            <person name="OhEigeartaigh S.S."/>
            <person name="Byrne K.P."/>
            <person name="Wolfe K.H."/>
        </authorList>
    </citation>
    <scope>NUCLEOTIDE SEQUENCE</scope>
    <source>
        <strain>Type strain:CBS 4309</strain>
    </source>
</reference>
<proteinExistence type="predicted"/>
<evidence type="ECO:0000313" key="4">
    <source>
        <dbReference type="EMBL" id="CCC68574.1"/>
    </source>
</evidence>
<reference evidence="4 5" key="1">
    <citation type="journal article" date="2011" name="Proc. Natl. Acad. Sci. U.S.A.">
        <title>Evolutionary erosion of yeast sex chromosomes by mating-type switching accidents.</title>
        <authorList>
            <person name="Gordon J.L."/>
            <person name="Armisen D."/>
            <person name="Proux-Wera E."/>
            <person name="Oheigeartaigh S.S."/>
            <person name="Byrne K.P."/>
            <person name="Wolfe K.H."/>
        </authorList>
    </citation>
    <scope>NUCLEOTIDE SEQUENCE [LARGE SCALE GENOMIC DNA]</scope>
    <source>
        <strain evidence="5">ATCC 76901 / BCRC 22586 / CBS 4309 / NBRC 1992 / NRRL Y-12630</strain>
    </source>
</reference>
<evidence type="ECO:0000313" key="5">
    <source>
        <dbReference type="Proteomes" id="UP000001640"/>
    </source>
</evidence>
<dbReference type="CDD" id="cd02440">
    <property type="entry name" value="AdoMet_MTases"/>
    <property type="match status" value="1"/>
</dbReference>
<feature type="domain" description="Methyltransferase" evidence="3">
    <location>
        <begin position="41"/>
        <end position="138"/>
    </location>
</feature>
<gene>
    <name evidence="4" type="primary">NCAS0B04900</name>
    <name evidence="4" type="ordered locus">NCAS_0B04900</name>
</gene>
<dbReference type="InterPro" id="IPR041698">
    <property type="entry name" value="Methyltransf_25"/>
</dbReference>
<dbReference type="InterPro" id="IPR029063">
    <property type="entry name" value="SAM-dependent_MTases_sf"/>
</dbReference>
<evidence type="ECO:0000256" key="2">
    <source>
        <dbReference type="ARBA" id="ARBA00022679"/>
    </source>
</evidence>
<dbReference type="InterPro" id="IPR051052">
    <property type="entry name" value="Diverse_substrate_MTase"/>
</dbReference>
<dbReference type="STRING" id="1064592.G0V9F8"/>
<dbReference type="GO" id="GO:0032259">
    <property type="term" value="P:methylation"/>
    <property type="evidence" value="ECO:0007669"/>
    <property type="project" value="UniProtKB-KW"/>
</dbReference>
<dbReference type="AlphaFoldDB" id="G0V9F8"/>
<dbReference type="PANTHER" id="PTHR44942:SF4">
    <property type="entry name" value="METHYLTRANSFERASE TYPE 11 DOMAIN-CONTAINING PROTEIN"/>
    <property type="match status" value="1"/>
</dbReference>
<dbReference type="Gene3D" id="3.40.50.150">
    <property type="entry name" value="Vaccinia Virus protein VP39"/>
    <property type="match status" value="1"/>
</dbReference>
<evidence type="ECO:0000256" key="1">
    <source>
        <dbReference type="ARBA" id="ARBA00022603"/>
    </source>
</evidence>
<accession>G0V9F8</accession>
<dbReference type="GO" id="GO:0005829">
    <property type="term" value="C:cytosol"/>
    <property type="evidence" value="ECO:0007669"/>
    <property type="project" value="EnsemblFungi"/>
</dbReference>
<dbReference type="Pfam" id="PF13649">
    <property type="entry name" value="Methyltransf_25"/>
    <property type="match status" value="1"/>
</dbReference>
<dbReference type="OrthoDB" id="10027013at2759"/>
<sequence>MSAFSQADFNTDRYNASRPSYPDEFYSHLNTYHRGSRNKLVDVGCGPGIATFQMVTKLAPFQQIIGTDLSAQMIARAQTRQSSTQGTGFDNVAFLVSAADDFSYLKSPCNMITAVECAHWFAFDKFQDQCFQHLTPGGTLAIWGYADSIFLDYPEFDQAILDQAYGEDQLGPYWEQPGRSILHSSLKDFHLKEEWFGDIEESVLSAVNLRKENSTSLEGNPLVICKEVSLEEFKEYTKTFSAYHAWKHDDKNKDKPDVCDELIKLILAKHPELTPQSRVRVAWNTFYKLGRRV</sequence>
<dbReference type="SUPFAM" id="SSF53335">
    <property type="entry name" value="S-adenosyl-L-methionine-dependent methyltransferases"/>
    <property type="match status" value="1"/>
</dbReference>